<dbReference type="RefSeq" id="WP_237052957.1">
    <property type="nucleotide sequence ID" value="NZ_JAKJPO010000001.1"/>
</dbReference>
<dbReference type="InterPro" id="IPR017703">
    <property type="entry name" value="YgfZ/GCV_T_CS"/>
</dbReference>
<name>A0ABS9HR72_9GAMM</name>
<dbReference type="PANTHER" id="PTHR22602:SF0">
    <property type="entry name" value="TRANSFERASE CAF17, MITOCHONDRIAL-RELATED"/>
    <property type="match status" value="1"/>
</dbReference>
<gene>
    <name evidence="2" type="ORF">L3V18_02175</name>
</gene>
<evidence type="ECO:0000313" key="3">
    <source>
        <dbReference type="Proteomes" id="UP001430796"/>
    </source>
</evidence>
<protein>
    <submittedName>
        <fullName evidence="2">Folate-binding protein</fullName>
    </submittedName>
</protein>
<dbReference type="Gene3D" id="3.30.1360.120">
    <property type="entry name" value="Probable tRNA modification gtpase trme, domain 1"/>
    <property type="match status" value="1"/>
</dbReference>
<dbReference type="InterPro" id="IPR027266">
    <property type="entry name" value="TrmE/GcvT-like"/>
</dbReference>
<comment type="caution">
    <text evidence="2">The sequence shown here is derived from an EMBL/GenBank/DDBJ whole genome shotgun (WGS) entry which is preliminary data.</text>
</comment>
<evidence type="ECO:0000256" key="1">
    <source>
        <dbReference type="ARBA" id="ARBA00022946"/>
    </source>
</evidence>
<keyword evidence="1" id="KW-0809">Transit peptide</keyword>
<dbReference type="NCBIfam" id="TIGR03317">
    <property type="entry name" value="ygfZ_signature"/>
    <property type="match status" value="1"/>
</dbReference>
<reference evidence="2 3" key="3">
    <citation type="submission" date="2022-01" db="EMBL/GenBank/DDBJ databases">
        <authorList>
            <person name="Zhou L.Y."/>
        </authorList>
    </citation>
    <scope>NUCLEOTIDE SEQUENCE [LARGE SCALE GENOMIC DNA]</scope>
    <source>
        <strain evidence="2 3">TLK-CK17</strain>
    </source>
</reference>
<evidence type="ECO:0000313" key="2">
    <source>
        <dbReference type="EMBL" id="MCF7220597.1"/>
    </source>
</evidence>
<dbReference type="Gene3D" id="2.40.30.160">
    <property type="match status" value="1"/>
</dbReference>
<dbReference type="PANTHER" id="PTHR22602">
    <property type="entry name" value="TRANSFERASE CAF17, MITOCHONDRIAL-RELATED"/>
    <property type="match status" value="1"/>
</dbReference>
<accession>A0ABS9HR72</accession>
<dbReference type="Proteomes" id="UP001430796">
    <property type="component" value="Unassembled WGS sequence"/>
</dbReference>
<keyword evidence="3" id="KW-1185">Reference proteome</keyword>
<sequence length="293" mass="31912">MPDNPQSHLPDPAGPLFALPDCHVVALRGRDALAFAQAQFMNDVDALADGQWQWSGWLTPKGRVVALFALLRVDPQTAWLLLADADPEAFAEALRRFVFRSKIEIETLEGKAVYADFSAPSAAHGAHVGRLDGDELEFDMGTPVAPRRMCVGGRPAEESPAQVARWRQHDMQHGLPRLEAGQSGHWTPQQLSLERLRAFSVKKGCYPGQEIVARTHFLGKAKRGLMRIEAAQPLASGQELQSEGGTVGTLVSVGHDGAQWSALVVAPLDHPHDALRVEDVEVREAPLLDGLAR</sequence>
<dbReference type="EMBL" id="JAKJPO010000001">
    <property type="protein sequence ID" value="MCF7220597.1"/>
    <property type="molecule type" value="Genomic_DNA"/>
</dbReference>
<organism evidence="2 3">
    <name type="scientific">Marilutibacter chinensis</name>
    <dbReference type="NCBI Taxonomy" id="2912247"/>
    <lineage>
        <taxon>Bacteria</taxon>
        <taxon>Pseudomonadati</taxon>
        <taxon>Pseudomonadota</taxon>
        <taxon>Gammaproteobacteria</taxon>
        <taxon>Lysobacterales</taxon>
        <taxon>Lysobacteraceae</taxon>
        <taxon>Marilutibacter</taxon>
    </lineage>
</organism>
<proteinExistence type="predicted"/>
<dbReference type="InterPro" id="IPR045179">
    <property type="entry name" value="YgfZ/GcvT"/>
</dbReference>
<dbReference type="SUPFAM" id="SSF103025">
    <property type="entry name" value="Folate-binding domain"/>
    <property type="match status" value="1"/>
</dbReference>
<reference evidence="3" key="1">
    <citation type="submission" date="2022-01" db="EMBL/GenBank/DDBJ databases">
        <title>Lysobacter chinensis sp. nov., a bacterium isolated from cow dung compost.</title>
        <authorList>
            <person name="Zhou L.Y."/>
        </authorList>
    </citation>
    <scope>NUCLEOTIDE SEQUENCE [LARGE SCALE GENOMIC DNA]</scope>
    <source>
        <strain evidence="3">TLK-CK17</strain>
    </source>
</reference>
<reference evidence="2 3" key="2">
    <citation type="submission" date="2022-01" db="EMBL/GenBank/DDBJ databases">
        <title>Lysobacter chinensis sp. nov., a bacterium isolated from cow dung compost.</title>
        <authorList>
            <person name="Liu Y."/>
        </authorList>
    </citation>
    <scope>NUCLEOTIDE SEQUENCE [LARGE SCALE GENOMIC DNA]</scope>
    <source>
        <strain evidence="2 3">TLK-CK17</strain>
    </source>
</reference>